<dbReference type="SUPFAM" id="SSF46955">
    <property type="entry name" value="Putative DNA-binding domain"/>
    <property type="match status" value="1"/>
</dbReference>
<feature type="domain" description="Helix-turn-helix" evidence="1">
    <location>
        <begin position="5"/>
        <end position="54"/>
    </location>
</feature>
<dbReference type="AlphaFoldDB" id="A0A9X2Z5V4"/>
<dbReference type="InterPro" id="IPR041657">
    <property type="entry name" value="HTH_17"/>
</dbReference>
<sequence>MNTELLTIEEAAELLRLPVATLRHYRAQGEGGPRSAKIGRRVMYRRADVLEYIDAAFAA</sequence>
<reference evidence="2" key="2">
    <citation type="journal article" date="2022" name="BMC Genomics">
        <title>Comparative genome analysis of mycobacteria focusing on tRNA and non-coding RNA.</title>
        <authorList>
            <person name="Behra P.R.K."/>
            <person name="Pettersson B.M.F."/>
            <person name="Ramesh M."/>
            <person name="Das S."/>
            <person name="Dasgupta S."/>
            <person name="Kirsebom L.A."/>
        </authorList>
    </citation>
    <scope>NUCLEOTIDE SEQUENCE</scope>
    <source>
        <strain evidence="2">DSM 44838</strain>
    </source>
</reference>
<dbReference type="EMBL" id="JACKVK010000011">
    <property type="protein sequence ID" value="MCV7423001.1"/>
    <property type="molecule type" value="Genomic_DNA"/>
</dbReference>
<evidence type="ECO:0000259" key="1">
    <source>
        <dbReference type="Pfam" id="PF12728"/>
    </source>
</evidence>
<evidence type="ECO:0000313" key="2">
    <source>
        <dbReference type="EMBL" id="MCV7423001.1"/>
    </source>
</evidence>
<evidence type="ECO:0000313" key="3">
    <source>
        <dbReference type="Proteomes" id="UP001141629"/>
    </source>
</evidence>
<gene>
    <name evidence="2" type="ORF">H7K45_20825</name>
</gene>
<accession>A0A9X2Z5V4</accession>
<comment type="caution">
    <text evidence="2">The sequence shown here is derived from an EMBL/GenBank/DDBJ whole genome shotgun (WGS) entry which is preliminary data.</text>
</comment>
<dbReference type="RefSeq" id="WP_263997889.1">
    <property type="nucleotide sequence ID" value="NZ_JACKVK010000011.1"/>
</dbReference>
<dbReference type="Gene3D" id="1.10.1660.10">
    <property type="match status" value="1"/>
</dbReference>
<name>A0A9X2Z5V4_9MYCO</name>
<proteinExistence type="predicted"/>
<organism evidence="2 3">
    <name type="scientific">Mycobacterium yunnanensis</name>
    <dbReference type="NCBI Taxonomy" id="368477"/>
    <lineage>
        <taxon>Bacteria</taxon>
        <taxon>Bacillati</taxon>
        <taxon>Actinomycetota</taxon>
        <taxon>Actinomycetes</taxon>
        <taxon>Mycobacteriales</taxon>
        <taxon>Mycobacteriaceae</taxon>
        <taxon>Mycobacterium</taxon>
    </lineage>
</organism>
<dbReference type="Pfam" id="PF12728">
    <property type="entry name" value="HTH_17"/>
    <property type="match status" value="1"/>
</dbReference>
<dbReference type="Proteomes" id="UP001141629">
    <property type="component" value="Unassembled WGS sequence"/>
</dbReference>
<reference evidence="2" key="1">
    <citation type="submission" date="2020-07" db="EMBL/GenBank/DDBJ databases">
        <authorList>
            <person name="Pettersson B.M.F."/>
            <person name="Behra P.R.K."/>
            <person name="Ramesh M."/>
            <person name="Das S."/>
            <person name="Dasgupta S."/>
            <person name="Kirsebom L.A."/>
        </authorList>
    </citation>
    <scope>NUCLEOTIDE SEQUENCE</scope>
    <source>
        <strain evidence="2">DSM 44838</strain>
    </source>
</reference>
<protein>
    <submittedName>
        <fullName evidence="2">Helix-turn-helix domain-containing protein</fullName>
    </submittedName>
</protein>
<keyword evidence="3" id="KW-1185">Reference proteome</keyword>
<dbReference type="InterPro" id="IPR009061">
    <property type="entry name" value="DNA-bd_dom_put_sf"/>
</dbReference>